<evidence type="ECO:0000313" key="2">
    <source>
        <dbReference type="EMBL" id="HIW83598.1"/>
    </source>
</evidence>
<organism evidence="2 3">
    <name type="scientific">Candidatus Dorea gallistercoris</name>
    <dbReference type="NCBI Taxonomy" id="2838542"/>
    <lineage>
        <taxon>Bacteria</taxon>
        <taxon>Bacillati</taxon>
        <taxon>Bacillota</taxon>
        <taxon>Clostridia</taxon>
        <taxon>Lachnospirales</taxon>
        <taxon>Lachnospiraceae</taxon>
        <taxon>Dorea</taxon>
    </lineage>
</organism>
<dbReference type="InterPro" id="IPR036866">
    <property type="entry name" value="RibonucZ/Hydroxyglut_hydro"/>
</dbReference>
<dbReference type="Proteomes" id="UP000824263">
    <property type="component" value="Unassembled WGS sequence"/>
</dbReference>
<dbReference type="SUPFAM" id="SSF56281">
    <property type="entry name" value="Metallo-hydrolase/oxidoreductase"/>
    <property type="match status" value="1"/>
</dbReference>
<sequence length="270" mass="31136">MRLTMLGTGNANVLDYYNTCFVLSDKNPEGDAHFLVDGGGGNRILKVLKDAGIGLRDIHDLFVTHEHIDHILGVIWLIRMIGQKMNKGQYKGKLRIYCHKELEDKLRTIAEMTIQKKVCRNFGEKILFEVVAPGETREIIGCPVTFFDIASTKAKQFGFTMRLPDGRKLTCAGDEPYREEERQYVEGSDWLLHEAFCLHREAELFNPYEKHHSTVKEACELAENFGIPNLLLYHTEESHGLERKRLYLEEGAKYYHGRLYVPDDLEMLEL</sequence>
<proteinExistence type="predicted"/>
<dbReference type="Pfam" id="PF23023">
    <property type="entry name" value="Anti-Pycsar_Apyc1"/>
    <property type="match status" value="1"/>
</dbReference>
<dbReference type="Gene3D" id="3.60.15.10">
    <property type="entry name" value="Ribonuclease Z/Hydroxyacylglutathione hydrolase-like"/>
    <property type="match status" value="1"/>
</dbReference>
<dbReference type="PANTHER" id="PTHR46018:SF2">
    <property type="entry name" value="ZINC PHOSPHODIESTERASE ELAC PROTEIN 1"/>
    <property type="match status" value="1"/>
</dbReference>
<evidence type="ECO:0000256" key="1">
    <source>
        <dbReference type="ARBA" id="ARBA00022759"/>
    </source>
</evidence>
<keyword evidence="1" id="KW-0378">Hydrolase</keyword>
<accession>A0A9D1R8Q0</accession>
<reference evidence="2" key="2">
    <citation type="submission" date="2021-04" db="EMBL/GenBank/DDBJ databases">
        <authorList>
            <person name="Gilroy R."/>
        </authorList>
    </citation>
    <scope>NUCLEOTIDE SEQUENCE</scope>
    <source>
        <strain evidence="2">ChiSxjej1B13-11762</strain>
    </source>
</reference>
<dbReference type="GO" id="GO:0042781">
    <property type="term" value="F:3'-tRNA processing endoribonuclease activity"/>
    <property type="evidence" value="ECO:0007669"/>
    <property type="project" value="TreeGrafter"/>
</dbReference>
<reference evidence="2" key="1">
    <citation type="journal article" date="2021" name="PeerJ">
        <title>Extensive microbial diversity within the chicken gut microbiome revealed by metagenomics and culture.</title>
        <authorList>
            <person name="Gilroy R."/>
            <person name="Ravi A."/>
            <person name="Getino M."/>
            <person name="Pursley I."/>
            <person name="Horton D.L."/>
            <person name="Alikhan N.F."/>
            <person name="Baker D."/>
            <person name="Gharbi K."/>
            <person name="Hall N."/>
            <person name="Watson M."/>
            <person name="Adriaenssens E.M."/>
            <person name="Foster-Nyarko E."/>
            <person name="Jarju S."/>
            <person name="Secka A."/>
            <person name="Antonio M."/>
            <person name="Oren A."/>
            <person name="Chaudhuri R.R."/>
            <person name="La Ragione R."/>
            <person name="Hildebrand F."/>
            <person name="Pallen M.J."/>
        </authorList>
    </citation>
    <scope>NUCLEOTIDE SEQUENCE</scope>
    <source>
        <strain evidence="2">ChiSxjej1B13-11762</strain>
    </source>
</reference>
<evidence type="ECO:0000313" key="3">
    <source>
        <dbReference type="Proteomes" id="UP000824263"/>
    </source>
</evidence>
<keyword evidence="1" id="KW-0255">Endonuclease</keyword>
<keyword evidence="1" id="KW-0540">Nuclease</keyword>
<name>A0A9D1R8Q0_9FIRM</name>
<dbReference type="AlphaFoldDB" id="A0A9D1R8Q0"/>
<protein>
    <submittedName>
        <fullName evidence="2">MBL fold metallo-hydrolase</fullName>
    </submittedName>
</protein>
<comment type="caution">
    <text evidence="2">The sequence shown here is derived from an EMBL/GenBank/DDBJ whole genome shotgun (WGS) entry which is preliminary data.</text>
</comment>
<gene>
    <name evidence="2" type="ORF">H9873_04670</name>
</gene>
<dbReference type="PANTHER" id="PTHR46018">
    <property type="entry name" value="ZINC PHOSPHODIESTERASE ELAC PROTEIN 1"/>
    <property type="match status" value="1"/>
</dbReference>
<dbReference type="EMBL" id="DXGF01000086">
    <property type="protein sequence ID" value="HIW83598.1"/>
    <property type="molecule type" value="Genomic_DNA"/>
</dbReference>